<protein>
    <recommendedName>
        <fullName evidence="3">Glycosyl hydrolase-like 10 domain-containing protein</fullName>
    </recommendedName>
</protein>
<comment type="caution">
    <text evidence="1">The sequence shown here is derived from an EMBL/GenBank/DDBJ whole genome shotgun (WGS) entry which is preliminary data.</text>
</comment>
<evidence type="ECO:0000313" key="2">
    <source>
        <dbReference type="Proteomes" id="UP001467690"/>
    </source>
</evidence>
<evidence type="ECO:0000313" key="1">
    <source>
        <dbReference type="EMBL" id="MER2492897.1"/>
    </source>
</evidence>
<keyword evidence="2" id="KW-1185">Reference proteome</keyword>
<organism evidence="1 2">
    <name type="scientific">Catenovulum sediminis</name>
    <dbReference type="NCBI Taxonomy" id="1740262"/>
    <lineage>
        <taxon>Bacteria</taxon>
        <taxon>Pseudomonadati</taxon>
        <taxon>Pseudomonadota</taxon>
        <taxon>Gammaproteobacteria</taxon>
        <taxon>Alteromonadales</taxon>
        <taxon>Alteromonadaceae</taxon>
        <taxon>Catenovulum</taxon>
    </lineage>
</organism>
<sequence>MRKPIAIYAQDVDINLEECCQNARYWGVNTLILSPDLFDEPELPILLNKYQLALWLNIPVFNNPSYLKEHPDKIAVSNTGNLAQQDWCQFICPSDTAYIEHLKAQITEYLDETNPDYISLDFLRQYLYWQDKSYDEIAPEDIEYGCFCSRCMNAFYHSDFATSDATAEIESREFSADFAHWRSEQIASVAKVLTDFIRQMSPNTSIALNTLPWSDKALNCATSKYAGQNKSRLSEYFDAFCPVAFSHMLPQTADDKKQLLNELNAETQTPIYYGLQVAHWRLKKAIPAEQFEIELKQNLALSKQGMVIYNYTELLADAEKATILKRHLNPEIHF</sequence>
<dbReference type="Gene3D" id="3.20.20.80">
    <property type="entry name" value="Glycosidases"/>
    <property type="match status" value="1"/>
</dbReference>
<reference evidence="1 2" key="1">
    <citation type="submission" date="2024-06" db="EMBL/GenBank/DDBJ databases">
        <authorList>
            <person name="Chen R.Y."/>
        </authorList>
    </citation>
    <scope>NUCLEOTIDE SEQUENCE [LARGE SCALE GENOMIC DNA]</scope>
    <source>
        <strain evidence="1 2">D2</strain>
    </source>
</reference>
<dbReference type="Proteomes" id="UP001467690">
    <property type="component" value="Unassembled WGS sequence"/>
</dbReference>
<gene>
    <name evidence="1" type="ORF">ABS311_13510</name>
</gene>
<dbReference type="RefSeq" id="WP_143872190.1">
    <property type="nucleotide sequence ID" value="NZ_CP041660.1"/>
</dbReference>
<name>A0ABV1RJH2_9ALTE</name>
<proteinExistence type="predicted"/>
<accession>A0ABV1RJH2</accession>
<dbReference type="EMBL" id="JBELOE010000236">
    <property type="protein sequence ID" value="MER2492897.1"/>
    <property type="molecule type" value="Genomic_DNA"/>
</dbReference>
<evidence type="ECO:0008006" key="3">
    <source>
        <dbReference type="Google" id="ProtNLM"/>
    </source>
</evidence>